<dbReference type="FunCoup" id="T1EX95">
    <property type="interactions" value="1233"/>
</dbReference>
<dbReference type="InterPro" id="IPR021852">
    <property type="entry name" value="DUF3456"/>
</dbReference>
<dbReference type="EMBL" id="KB097700">
    <property type="protein sequence ID" value="ESN91699.1"/>
    <property type="molecule type" value="Genomic_DNA"/>
</dbReference>
<dbReference type="CTD" id="20201195"/>
<dbReference type="eggNOG" id="KOG3782">
    <property type="taxonomic scope" value="Eukaryota"/>
</dbReference>
<keyword evidence="6" id="KW-1185">Reference proteome</keyword>
<reference evidence="4 6" key="2">
    <citation type="journal article" date="2013" name="Nature">
        <title>Insights into bilaterian evolution from three spiralian genomes.</title>
        <authorList>
            <person name="Simakov O."/>
            <person name="Marletaz F."/>
            <person name="Cho S.J."/>
            <person name="Edsinger-Gonzales E."/>
            <person name="Havlak P."/>
            <person name="Hellsten U."/>
            <person name="Kuo D.H."/>
            <person name="Larsson T."/>
            <person name="Lv J."/>
            <person name="Arendt D."/>
            <person name="Savage R."/>
            <person name="Osoegawa K."/>
            <person name="de Jong P."/>
            <person name="Grimwood J."/>
            <person name="Chapman J.A."/>
            <person name="Shapiro H."/>
            <person name="Aerts A."/>
            <person name="Otillar R.P."/>
            <person name="Terry A.Y."/>
            <person name="Boore J.L."/>
            <person name="Grigoriev I.V."/>
            <person name="Lindberg D.R."/>
            <person name="Seaver E.C."/>
            <person name="Weisblat D.A."/>
            <person name="Putnam N.H."/>
            <person name="Rokhsar D.S."/>
        </authorList>
    </citation>
    <scope>NUCLEOTIDE SEQUENCE</scope>
</reference>
<sequence length="196" mass="21908">MLHEINSVDPKLRIQVGSFRIDPQGNQKLNDIPLARSEVHLYEKLEGICTNLQNYALSTTAEGGSVYLRKVSSSGQVATGVNLQSFGDMGRFEHTCHNLVEDHEEDIIPALQSLTNEDYHEIICIDLASVCTAKNITEFEDLKRKLTYTSEAEGNKAASDADNLKNIHLNDEDDDENDDQDDDDGKSSDDDHRNEL</sequence>
<dbReference type="InParanoid" id="T1EX95"/>
<accession>T1EX95</accession>
<evidence type="ECO:0000313" key="5">
    <source>
        <dbReference type="EnsemblMetazoa" id="HelroP165760"/>
    </source>
</evidence>
<evidence type="ECO:0000259" key="3">
    <source>
        <dbReference type="Pfam" id="PF11938"/>
    </source>
</evidence>
<dbReference type="AlphaFoldDB" id="T1EX95"/>
<dbReference type="Proteomes" id="UP000015101">
    <property type="component" value="Unassembled WGS sequence"/>
</dbReference>
<dbReference type="EnsemblMetazoa" id="HelroT165760">
    <property type="protein sequence ID" value="HelroP165760"/>
    <property type="gene ID" value="HelroG165760"/>
</dbReference>
<dbReference type="PANTHER" id="PTHR13341">
    <property type="entry name" value="MIR-INTERACTING SAPOSIN-LIKE PROTEIN"/>
    <property type="match status" value="1"/>
</dbReference>
<dbReference type="PANTHER" id="PTHR13341:SF2">
    <property type="entry name" value="PROTEIN SEELE"/>
    <property type="match status" value="1"/>
</dbReference>
<evidence type="ECO:0000313" key="4">
    <source>
        <dbReference type="EMBL" id="ESN91699.1"/>
    </source>
</evidence>
<protein>
    <recommendedName>
        <fullName evidence="3">DUF3456 domain-containing protein</fullName>
    </recommendedName>
</protein>
<dbReference type="Pfam" id="PF11938">
    <property type="entry name" value="DUF3456"/>
    <property type="match status" value="1"/>
</dbReference>
<comment type="similarity">
    <text evidence="1">Belongs to the canopy family.</text>
</comment>
<dbReference type="GO" id="GO:0005783">
    <property type="term" value="C:endoplasmic reticulum"/>
    <property type="evidence" value="ECO:0000318"/>
    <property type="project" value="GO_Central"/>
</dbReference>
<feature type="compositionally biased region" description="Acidic residues" evidence="2">
    <location>
        <begin position="171"/>
        <end position="184"/>
    </location>
</feature>
<reference evidence="5" key="3">
    <citation type="submission" date="2015-06" db="UniProtKB">
        <authorList>
            <consortium name="EnsemblMetazoa"/>
        </authorList>
    </citation>
    <scope>IDENTIFICATION</scope>
</reference>
<proteinExistence type="inferred from homology"/>
<reference evidence="6" key="1">
    <citation type="submission" date="2012-12" db="EMBL/GenBank/DDBJ databases">
        <authorList>
            <person name="Hellsten U."/>
            <person name="Grimwood J."/>
            <person name="Chapman J.A."/>
            <person name="Shapiro H."/>
            <person name="Aerts A."/>
            <person name="Otillar R.P."/>
            <person name="Terry A.Y."/>
            <person name="Boore J.L."/>
            <person name="Simakov O."/>
            <person name="Marletaz F."/>
            <person name="Cho S.-J."/>
            <person name="Edsinger-Gonzales E."/>
            <person name="Havlak P."/>
            <person name="Kuo D.-H."/>
            <person name="Larsson T."/>
            <person name="Lv J."/>
            <person name="Arendt D."/>
            <person name="Savage R."/>
            <person name="Osoegawa K."/>
            <person name="de Jong P."/>
            <person name="Lindberg D.R."/>
            <person name="Seaver E.C."/>
            <person name="Weisblat D.A."/>
            <person name="Putnam N.H."/>
            <person name="Grigoriev I.V."/>
            <person name="Rokhsar D.S."/>
        </authorList>
    </citation>
    <scope>NUCLEOTIDE SEQUENCE</scope>
</reference>
<organism evidence="5 6">
    <name type="scientific">Helobdella robusta</name>
    <name type="common">Californian leech</name>
    <dbReference type="NCBI Taxonomy" id="6412"/>
    <lineage>
        <taxon>Eukaryota</taxon>
        <taxon>Metazoa</taxon>
        <taxon>Spiralia</taxon>
        <taxon>Lophotrochozoa</taxon>
        <taxon>Annelida</taxon>
        <taxon>Clitellata</taxon>
        <taxon>Hirudinea</taxon>
        <taxon>Rhynchobdellida</taxon>
        <taxon>Glossiphoniidae</taxon>
        <taxon>Helobdella</taxon>
    </lineage>
</organism>
<feature type="domain" description="DUF3456" evidence="3">
    <location>
        <begin position="3"/>
        <end position="131"/>
    </location>
</feature>
<dbReference type="EMBL" id="AMQM01002168">
    <property type="status" value="NOT_ANNOTATED_CDS"/>
    <property type="molecule type" value="Genomic_DNA"/>
</dbReference>
<dbReference type="STRING" id="6412.T1EX95"/>
<dbReference type="RefSeq" id="XP_009030520.1">
    <property type="nucleotide sequence ID" value="XM_009032272.1"/>
</dbReference>
<dbReference type="KEGG" id="hro:HELRODRAFT_165760"/>
<feature type="compositionally biased region" description="Basic and acidic residues" evidence="2">
    <location>
        <begin position="185"/>
        <end position="196"/>
    </location>
</feature>
<dbReference type="GeneID" id="20201195"/>
<evidence type="ECO:0000256" key="2">
    <source>
        <dbReference type="SAM" id="MobiDB-lite"/>
    </source>
</evidence>
<name>T1EX95_HELRO</name>
<gene>
    <name evidence="5" type="primary">20201195</name>
    <name evidence="4" type="ORF">HELRODRAFT_165760</name>
</gene>
<feature type="region of interest" description="Disordered" evidence="2">
    <location>
        <begin position="152"/>
        <end position="196"/>
    </location>
</feature>
<dbReference type="OrthoDB" id="192915at2759"/>
<evidence type="ECO:0000313" key="6">
    <source>
        <dbReference type="Proteomes" id="UP000015101"/>
    </source>
</evidence>
<dbReference type="HOGENOM" id="CLU_1391615_0_0_1"/>
<dbReference type="InterPro" id="IPR042415">
    <property type="entry name" value="CNPY"/>
</dbReference>
<evidence type="ECO:0000256" key="1">
    <source>
        <dbReference type="ARBA" id="ARBA00007285"/>
    </source>
</evidence>